<evidence type="ECO:0000256" key="17">
    <source>
        <dbReference type="ARBA" id="ARBA00032630"/>
    </source>
</evidence>
<keyword evidence="18" id="KW-0472">Membrane</keyword>
<dbReference type="PANTHER" id="PTHR15189">
    <property type="entry name" value="BRISC AND BRCA1-A COMPLEX MEMBER 2"/>
    <property type="match status" value="1"/>
</dbReference>
<keyword evidence="8" id="KW-0227">DNA damage</keyword>
<evidence type="ECO:0000256" key="18">
    <source>
        <dbReference type="SAM" id="Phobius"/>
    </source>
</evidence>
<reference evidence="19 20" key="1">
    <citation type="journal article" date="2016" name="Sci. Rep.">
        <title>The genome sequence of the outbreeding globe artichoke constructed de novo incorporating a phase-aware low-pass sequencing strategy of F1 progeny.</title>
        <authorList>
            <person name="Scaglione D."/>
            <person name="Reyes-Chin-Wo S."/>
            <person name="Acquadro A."/>
            <person name="Froenicke L."/>
            <person name="Portis E."/>
            <person name="Beitel C."/>
            <person name="Tirone M."/>
            <person name="Mauro R."/>
            <person name="Lo Monaco A."/>
            <person name="Mauromicale G."/>
            <person name="Faccioli P."/>
            <person name="Cattivelli L."/>
            <person name="Rieseberg L."/>
            <person name="Michelmore R."/>
            <person name="Lanteri S."/>
        </authorList>
    </citation>
    <scope>NUCLEOTIDE SEQUENCE [LARGE SCALE GENOMIC DNA]</scope>
    <source>
        <strain evidence="19">2C</strain>
    </source>
</reference>
<keyword evidence="14" id="KW-0131">Cell cycle</keyword>
<evidence type="ECO:0000256" key="9">
    <source>
        <dbReference type="ARBA" id="ARBA00022776"/>
    </source>
</evidence>
<evidence type="ECO:0000256" key="4">
    <source>
        <dbReference type="ARBA" id="ARBA00022490"/>
    </source>
</evidence>
<dbReference type="Gramene" id="KVI11224">
    <property type="protein sequence ID" value="KVI11224"/>
    <property type="gene ID" value="Ccrd_010368"/>
</dbReference>
<feature type="transmembrane region" description="Helical" evidence="18">
    <location>
        <begin position="30"/>
        <end position="46"/>
    </location>
</feature>
<accession>A0A103YLB3</accession>
<name>A0A103YLB3_CYNCS</name>
<evidence type="ECO:0000256" key="10">
    <source>
        <dbReference type="ARBA" id="ARBA00022786"/>
    </source>
</evidence>
<dbReference type="GO" id="GO:0006325">
    <property type="term" value="P:chromatin organization"/>
    <property type="evidence" value="ECO:0007669"/>
    <property type="project" value="UniProtKB-KW"/>
</dbReference>
<keyword evidence="9" id="KW-0498">Mitosis</keyword>
<comment type="caution">
    <text evidence="19">The sequence shown here is derived from an EMBL/GenBank/DDBJ whole genome shotgun (WGS) entry which is preliminary data.</text>
</comment>
<keyword evidence="11" id="KW-0156">Chromatin regulator</keyword>
<evidence type="ECO:0000256" key="1">
    <source>
        <dbReference type="ARBA" id="ARBA00004123"/>
    </source>
</evidence>
<evidence type="ECO:0000256" key="16">
    <source>
        <dbReference type="ARBA" id="ARBA00032491"/>
    </source>
</evidence>
<evidence type="ECO:0000256" key="3">
    <source>
        <dbReference type="ARBA" id="ARBA00019438"/>
    </source>
</evidence>
<comment type="similarity">
    <text evidence="15">Belongs to the BABAM2 family.</text>
</comment>
<dbReference type="GO" id="GO:0070552">
    <property type="term" value="C:BRISC complex"/>
    <property type="evidence" value="ECO:0007669"/>
    <property type="project" value="InterPro"/>
</dbReference>
<evidence type="ECO:0000256" key="11">
    <source>
        <dbReference type="ARBA" id="ARBA00022853"/>
    </source>
</evidence>
<evidence type="ECO:0000256" key="15">
    <source>
        <dbReference type="ARBA" id="ARBA00025766"/>
    </source>
</evidence>
<dbReference type="GO" id="GO:0006302">
    <property type="term" value="P:double-strand break repair"/>
    <property type="evidence" value="ECO:0007669"/>
    <property type="project" value="TreeGrafter"/>
</dbReference>
<keyword evidence="4" id="KW-0963">Cytoplasm</keyword>
<keyword evidence="10" id="KW-0833">Ubl conjugation pathway</keyword>
<evidence type="ECO:0000256" key="6">
    <source>
        <dbReference type="ARBA" id="ARBA00022703"/>
    </source>
</evidence>
<dbReference type="EMBL" id="LEKV01000771">
    <property type="protein sequence ID" value="KVI11224.1"/>
    <property type="molecule type" value="Genomic_DNA"/>
</dbReference>
<keyword evidence="7" id="KW-0677">Repeat</keyword>
<evidence type="ECO:0000256" key="7">
    <source>
        <dbReference type="ARBA" id="ARBA00022737"/>
    </source>
</evidence>
<evidence type="ECO:0000256" key="13">
    <source>
        <dbReference type="ARBA" id="ARBA00023242"/>
    </source>
</evidence>
<keyword evidence="20" id="KW-1185">Reference proteome</keyword>
<protein>
    <recommendedName>
        <fullName evidence="3">BRISC and BRCA1-A complex member 2</fullName>
    </recommendedName>
    <alternativeName>
        <fullName evidence="16">BRCA1-A complex subunit BRE</fullName>
    </alternativeName>
    <alternativeName>
        <fullName evidence="17">BRCA1/BRCA2-containing complex subunit 45</fullName>
    </alternativeName>
</protein>
<comment type="subcellular location">
    <subcellularLocation>
        <location evidence="2">Cytoplasm</location>
    </subcellularLocation>
    <subcellularLocation>
        <location evidence="1">Nucleus</location>
    </subcellularLocation>
</comment>
<keyword evidence="12" id="KW-0234">DNA repair</keyword>
<evidence type="ECO:0000313" key="19">
    <source>
        <dbReference type="EMBL" id="KVI11224.1"/>
    </source>
</evidence>
<organism evidence="19 20">
    <name type="scientific">Cynara cardunculus var. scolymus</name>
    <name type="common">Globe artichoke</name>
    <name type="synonym">Cynara scolymus</name>
    <dbReference type="NCBI Taxonomy" id="59895"/>
    <lineage>
        <taxon>Eukaryota</taxon>
        <taxon>Viridiplantae</taxon>
        <taxon>Streptophyta</taxon>
        <taxon>Embryophyta</taxon>
        <taxon>Tracheophyta</taxon>
        <taxon>Spermatophyta</taxon>
        <taxon>Magnoliopsida</taxon>
        <taxon>eudicotyledons</taxon>
        <taxon>Gunneridae</taxon>
        <taxon>Pentapetalae</taxon>
        <taxon>asterids</taxon>
        <taxon>campanulids</taxon>
        <taxon>Asterales</taxon>
        <taxon>Asteraceae</taxon>
        <taxon>Carduoideae</taxon>
        <taxon>Cardueae</taxon>
        <taxon>Carduinae</taxon>
        <taxon>Cynara</taxon>
    </lineage>
</organism>
<evidence type="ECO:0000256" key="14">
    <source>
        <dbReference type="ARBA" id="ARBA00023306"/>
    </source>
</evidence>
<dbReference type="GO" id="GO:0005737">
    <property type="term" value="C:cytoplasm"/>
    <property type="evidence" value="ECO:0007669"/>
    <property type="project" value="UniProtKB-SubCell"/>
</dbReference>
<evidence type="ECO:0000256" key="8">
    <source>
        <dbReference type="ARBA" id="ARBA00022763"/>
    </source>
</evidence>
<dbReference type="AlphaFoldDB" id="A0A103YLB3"/>
<sequence length="150" mass="17752">MTIQSPRQQFRRLRVFINDRSCNNDAFRRLRVLLLNLEGTILWRLYYLFPPSSTDSGVLIIGNVIYNAQFSLLALNIVFRREDENFRPYHTSGEGHLKPKNSLSDWNCKDPTRLFSLILELRYLPLTKKRVGEVADERLKFEINTIYSRE</sequence>
<evidence type="ECO:0000313" key="20">
    <source>
        <dbReference type="Proteomes" id="UP000243975"/>
    </source>
</evidence>
<feature type="transmembrane region" description="Helical" evidence="18">
    <location>
        <begin position="58"/>
        <end position="79"/>
    </location>
</feature>
<evidence type="ECO:0000256" key="5">
    <source>
        <dbReference type="ARBA" id="ARBA00022618"/>
    </source>
</evidence>
<keyword evidence="13" id="KW-0539">Nucleus</keyword>
<dbReference type="Proteomes" id="UP000243975">
    <property type="component" value="Unassembled WGS sequence"/>
</dbReference>
<dbReference type="PANTHER" id="PTHR15189:SF7">
    <property type="entry name" value="BRISC AND BRCA1-A COMPLEX MEMBER 2"/>
    <property type="match status" value="1"/>
</dbReference>
<keyword evidence="6" id="KW-0053">Apoptosis</keyword>
<proteinExistence type="inferred from homology"/>
<dbReference type="GO" id="GO:0051301">
    <property type="term" value="P:cell division"/>
    <property type="evidence" value="ECO:0007669"/>
    <property type="project" value="UniProtKB-KW"/>
</dbReference>
<dbReference type="InterPro" id="IPR010358">
    <property type="entry name" value="BRE"/>
</dbReference>
<evidence type="ECO:0000256" key="2">
    <source>
        <dbReference type="ARBA" id="ARBA00004496"/>
    </source>
</evidence>
<keyword evidence="5" id="KW-0132">Cell division</keyword>
<evidence type="ECO:0000256" key="12">
    <source>
        <dbReference type="ARBA" id="ARBA00023204"/>
    </source>
</evidence>
<gene>
    <name evidence="19" type="ORF">Ccrd_010368</name>
</gene>
<keyword evidence="18" id="KW-1133">Transmembrane helix</keyword>
<feature type="non-terminal residue" evidence="19">
    <location>
        <position position="150"/>
    </location>
</feature>
<dbReference type="STRING" id="59895.A0A103YLB3"/>
<keyword evidence="18" id="KW-0812">Transmembrane</keyword>